<keyword evidence="3" id="KW-1185">Reference proteome</keyword>
<dbReference type="RefSeq" id="WP_104724310.1">
    <property type="nucleotide sequence ID" value="NZ_FZNE01000003.1"/>
</dbReference>
<feature type="transmembrane region" description="Helical" evidence="1">
    <location>
        <begin position="78"/>
        <end position="96"/>
    </location>
</feature>
<accession>A0A3D8IYL6</accession>
<keyword evidence="1" id="KW-1133">Transmembrane helix</keyword>
<name>A0A3D8IYL6_9HELI</name>
<feature type="transmembrane region" description="Helical" evidence="1">
    <location>
        <begin position="7"/>
        <end position="23"/>
    </location>
</feature>
<dbReference type="Proteomes" id="UP000257067">
    <property type="component" value="Unassembled WGS sequence"/>
</dbReference>
<sequence length="151" mass="17354">MRRNSLTQKALSYFVIFLLYIFYCTMGNLYIFLPPLLGLFFILFAHALRNNKIIHLTLIIAMLLWLDCERGMPFGGMIVYFLLLYAVIFIPLSFLLKKKVSIFCIGFCYLGLFFLLGMIGNYGATSSGWFIFGIFTYYACIEGLIVGILKI</sequence>
<keyword evidence="1" id="KW-0812">Transmembrane</keyword>
<gene>
    <name evidence="2" type="ORF">CQA62_03110</name>
</gene>
<feature type="transmembrane region" description="Helical" evidence="1">
    <location>
        <begin position="129"/>
        <end position="149"/>
    </location>
</feature>
<comment type="caution">
    <text evidence="2">The sequence shown here is derived from an EMBL/GenBank/DDBJ whole genome shotgun (WGS) entry which is preliminary data.</text>
</comment>
<reference evidence="2 3" key="1">
    <citation type="submission" date="2018-04" db="EMBL/GenBank/DDBJ databases">
        <title>Novel Campyloabacter and Helicobacter Species and Strains.</title>
        <authorList>
            <person name="Mannion A.J."/>
            <person name="Shen Z."/>
            <person name="Fox J.G."/>
        </authorList>
    </citation>
    <scope>NUCLEOTIDE SEQUENCE [LARGE SCALE GENOMIC DNA]</scope>
    <source>
        <strain evidence="2 3">ATCC 700242</strain>
    </source>
</reference>
<evidence type="ECO:0000256" key="1">
    <source>
        <dbReference type="SAM" id="Phobius"/>
    </source>
</evidence>
<evidence type="ECO:0000313" key="3">
    <source>
        <dbReference type="Proteomes" id="UP000257067"/>
    </source>
</evidence>
<feature type="transmembrane region" description="Helical" evidence="1">
    <location>
        <begin position="103"/>
        <end position="123"/>
    </location>
</feature>
<evidence type="ECO:0000313" key="2">
    <source>
        <dbReference type="EMBL" id="RDU69651.1"/>
    </source>
</evidence>
<dbReference type="EMBL" id="NXLU01000002">
    <property type="protein sequence ID" value="RDU69651.1"/>
    <property type="molecule type" value="Genomic_DNA"/>
</dbReference>
<proteinExistence type="predicted"/>
<protein>
    <submittedName>
        <fullName evidence="2">Uncharacterized protein</fullName>
    </submittedName>
</protein>
<keyword evidence="1" id="KW-0472">Membrane</keyword>
<dbReference type="AlphaFoldDB" id="A0A3D8IYL6"/>
<organism evidence="2 3">
    <name type="scientific">Helicobacter cholecystus</name>
    <dbReference type="NCBI Taxonomy" id="45498"/>
    <lineage>
        <taxon>Bacteria</taxon>
        <taxon>Pseudomonadati</taxon>
        <taxon>Campylobacterota</taxon>
        <taxon>Epsilonproteobacteria</taxon>
        <taxon>Campylobacterales</taxon>
        <taxon>Helicobacteraceae</taxon>
        <taxon>Helicobacter</taxon>
    </lineage>
</organism>